<reference evidence="2" key="1">
    <citation type="journal article" date="2019" name="Int. J. Syst. Evol. Microbiol.">
        <title>The Global Catalogue of Microorganisms (GCM) 10K type strain sequencing project: providing services to taxonomists for standard genome sequencing and annotation.</title>
        <authorList>
            <consortium name="The Broad Institute Genomics Platform"/>
            <consortium name="The Broad Institute Genome Sequencing Center for Infectious Disease"/>
            <person name="Wu L."/>
            <person name="Ma J."/>
        </authorList>
    </citation>
    <scope>NUCLEOTIDE SEQUENCE [LARGE SCALE GENOMIC DNA]</scope>
    <source>
        <strain evidence="2">JCM 17843</strain>
    </source>
</reference>
<proteinExistence type="predicted"/>
<accession>A0ABQ2LEG4</accession>
<keyword evidence="2" id="KW-1185">Reference proteome</keyword>
<comment type="caution">
    <text evidence="1">The sequence shown here is derived from an EMBL/GenBank/DDBJ whole genome shotgun (WGS) entry which is preliminary data.</text>
</comment>
<dbReference type="EMBL" id="BMOV01000006">
    <property type="protein sequence ID" value="GGO12812.1"/>
    <property type="molecule type" value="Genomic_DNA"/>
</dbReference>
<dbReference type="Proteomes" id="UP000602381">
    <property type="component" value="Unassembled WGS sequence"/>
</dbReference>
<evidence type="ECO:0000313" key="1">
    <source>
        <dbReference type="EMBL" id="GGO12812.1"/>
    </source>
</evidence>
<organism evidence="1 2">
    <name type="scientific">Iodidimonas muriae</name>
    <dbReference type="NCBI Taxonomy" id="261467"/>
    <lineage>
        <taxon>Bacteria</taxon>
        <taxon>Pseudomonadati</taxon>
        <taxon>Pseudomonadota</taxon>
        <taxon>Alphaproteobacteria</taxon>
        <taxon>Iodidimonadales</taxon>
        <taxon>Iodidimonadaceae</taxon>
        <taxon>Iodidimonas</taxon>
    </lineage>
</organism>
<sequence>MDVGAVAPLFDVHRAIIERQGCDLTKFRSAEIVQVFTAAQLGFLRRKAVAVDRGLRRAAGITDIGQA</sequence>
<gene>
    <name evidence="1" type="ORF">GCM10007972_18240</name>
</gene>
<protein>
    <submittedName>
        <fullName evidence="1">Uncharacterized protein</fullName>
    </submittedName>
</protein>
<name>A0ABQ2LEG4_9PROT</name>
<evidence type="ECO:0000313" key="2">
    <source>
        <dbReference type="Proteomes" id="UP000602381"/>
    </source>
</evidence>